<dbReference type="AlphaFoldDB" id="A0A139SJN8"/>
<comment type="caution">
    <text evidence="1">The sequence shown here is derived from an EMBL/GenBank/DDBJ whole genome shotgun (WGS) entry which is preliminary data.</text>
</comment>
<protein>
    <submittedName>
        <fullName evidence="1">Uncharacterized protein</fullName>
    </submittedName>
</protein>
<dbReference type="OrthoDB" id="190577at2"/>
<gene>
    <name evidence="1" type="ORF">AXK11_07855</name>
</gene>
<dbReference type="Proteomes" id="UP000070058">
    <property type="component" value="Unassembled WGS sequence"/>
</dbReference>
<dbReference type="EMBL" id="LSZQ01000057">
    <property type="protein sequence ID" value="KXU34746.1"/>
    <property type="molecule type" value="Genomic_DNA"/>
</dbReference>
<evidence type="ECO:0000313" key="1">
    <source>
        <dbReference type="EMBL" id="KXU34746.1"/>
    </source>
</evidence>
<evidence type="ECO:0000313" key="2">
    <source>
        <dbReference type="Proteomes" id="UP000070058"/>
    </source>
</evidence>
<name>A0A139SJN8_9BACT</name>
<proteinExistence type="predicted"/>
<reference evidence="2" key="1">
    <citation type="submission" date="2016-02" db="EMBL/GenBank/DDBJ databases">
        <authorList>
            <person name="Sanders J.G."/>
            <person name="Lin J.Y."/>
            <person name="Wertz J.T."/>
            <person name="Russell J.A."/>
            <person name="Moreau C.S."/>
            <person name="Powell S."/>
        </authorList>
    </citation>
    <scope>NUCLEOTIDE SEQUENCE [LARGE SCALE GENOMIC DNA]</scope>
    <source>
        <strain evidence="2">CAG34</strain>
    </source>
</reference>
<dbReference type="STRING" id="1548207.AXK11_07855"/>
<sequence>MKLAFLGESPADEVALHVLAEAILKRRVDRVLPHLRARGWPNVAQVLPPIIHHLHFNTDAVGLIVAVDADDSVVHTVEHEAPGYHHPQCRLCQLRAIFRRATKNLPPARGRSRVLRGIGLAVPAMEAWYLCGRDESVGEAAWLAGQECGRPPYTRAELKTRVYGTSRPSLQLEIDCALRELRRHRGDLRRLEADFPGGFGALARDLKTWR</sequence>
<organism evidence="1 2">
    <name type="scientific">Cephaloticoccus primus</name>
    <dbReference type="NCBI Taxonomy" id="1548207"/>
    <lineage>
        <taxon>Bacteria</taxon>
        <taxon>Pseudomonadati</taxon>
        <taxon>Verrucomicrobiota</taxon>
        <taxon>Opitutia</taxon>
        <taxon>Opitutales</taxon>
        <taxon>Opitutaceae</taxon>
        <taxon>Cephaloticoccus</taxon>
    </lineage>
</organism>
<dbReference type="RefSeq" id="WP_068630977.1">
    <property type="nucleotide sequence ID" value="NZ_LSZQ01000057.1"/>
</dbReference>
<accession>A0A139SJN8</accession>
<keyword evidence="2" id="KW-1185">Reference proteome</keyword>